<feature type="region of interest" description="Disordered" evidence="1">
    <location>
        <begin position="20"/>
        <end position="78"/>
    </location>
</feature>
<name>A0A0F4Z034_RASE3</name>
<accession>A0A0F4Z034</accession>
<dbReference type="Proteomes" id="UP000053958">
    <property type="component" value="Unassembled WGS sequence"/>
</dbReference>
<organism evidence="2 3">
    <name type="scientific">Rasamsonia emersonii (strain ATCC 16479 / CBS 393.64 / IMI 116815)</name>
    <dbReference type="NCBI Taxonomy" id="1408163"/>
    <lineage>
        <taxon>Eukaryota</taxon>
        <taxon>Fungi</taxon>
        <taxon>Dikarya</taxon>
        <taxon>Ascomycota</taxon>
        <taxon>Pezizomycotina</taxon>
        <taxon>Eurotiomycetes</taxon>
        <taxon>Eurotiomycetidae</taxon>
        <taxon>Eurotiales</taxon>
        <taxon>Trichocomaceae</taxon>
        <taxon>Rasamsonia</taxon>
    </lineage>
</organism>
<dbReference type="EMBL" id="LASV01000084">
    <property type="protein sequence ID" value="KKA23864.1"/>
    <property type="molecule type" value="Genomic_DNA"/>
</dbReference>
<feature type="compositionally biased region" description="Basic residues" evidence="1">
    <location>
        <begin position="51"/>
        <end position="60"/>
    </location>
</feature>
<reference evidence="2 3" key="1">
    <citation type="submission" date="2015-04" db="EMBL/GenBank/DDBJ databases">
        <authorList>
            <person name="Heijne W.H."/>
            <person name="Fedorova N.D."/>
            <person name="Nierman W.C."/>
            <person name="Vollebregt A.W."/>
            <person name="Zhao Z."/>
            <person name="Wu L."/>
            <person name="Kumar M."/>
            <person name="Stam H."/>
            <person name="van den Berg M.A."/>
            <person name="Pel H.J."/>
        </authorList>
    </citation>
    <scope>NUCLEOTIDE SEQUENCE [LARGE SCALE GENOMIC DNA]</scope>
    <source>
        <strain evidence="2 3">CBS 393.64</strain>
    </source>
</reference>
<keyword evidence="3" id="KW-1185">Reference proteome</keyword>
<comment type="caution">
    <text evidence="2">The sequence shown here is derived from an EMBL/GenBank/DDBJ whole genome shotgun (WGS) entry which is preliminary data.</text>
</comment>
<gene>
    <name evidence="2" type="ORF">T310_2095</name>
</gene>
<evidence type="ECO:0000256" key="1">
    <source>
        <dbReference type="SAM" id="MobiDB-lite"/>
    </source>
</evidence>
<feature type="region of interest" description="Disordered" evidence="1">
    <location>
        <begin position="103"/>
        <end position="137"/>
    </location>
</feature>
<proteinExistence type="predicted"/>
<dbReference type="RefSeq" id="XP_013330476.1">
    <property type="nucleotide sequence ID" value="XM_013475022.1"/>
</dbReference>
<evidence type="ECO:0000313" key="3">
    <source>
        <dbReference type="Proteomes" id="UP000053958"/>
    </source>
</evidence>
<dbReference type="AlphaFoldDB" id="A0A0F4Z034"/>
<feature type="compositionally biased region" description="Low complexity" evidence="1">
    <location>
        <begin position="118"/>
        <end position="137"/>
    </location>
</feature>
<dbReference type="GeneID" id="25314446"/>
<evidence type="ECO:0000313" key="2">
    <source>
        <dbReference type="EMBL" id="KKA23864.1"/>
    </source>
</evidence>
<feature type="compositionally biased region" description="Polar residues" evidence="1">
    <location>
        <begin position="20"/>
        <end position="38"/>
    </location>
</feature>
<sequence length="137" mass="14932">MNGVYSDVRVYATISSNSKRVKSNVPSGASFEQQNISHSCRREHEIAAAKRPIRRLKNPRRRTEAQPPSMLRGARDGMMKRVADKIVTSGPSSMCQYGSVAATLPPVTPTHRRVASLQEEPGSSGNSSSSQHSPLQT</sequence>
<protein>
    <submittedName>
        <fullName evidence="2">Uncharacterized protein</fullName>
    </submittedName>
</protein>